<feature type="non-terminal residue" evidence="2">
    <location>
        <position position="111"/>
    </location>
</feature>
<dbReference type="AlphaFoldDB" id="A0A428RH69"/>
<name>A0A428RH69_9HYPO</name>
<reference evidence="2 3" key="1">
    <citation type="submission" date="2017-06" db="EMBL/GenBank/DDBJ databases">
        <title>Comparative genomic analysis of Ambrosia Fusariam Clade fungi.</title>
        <authorList>
            <person name="Stajich J.E."/>
            <person name="Carrillo J."/>
            <person name="Kijimoto T."/>
            <person name="Eskalen A."/>
            <person name="O'Donnell K."/>
            <person name="Kasson M."/>
        </authorList>
    </citation>
    <scope>NUCLEOTIDE SEQUENCE [LARGE SCALE GENOMIC DNA]</scope>
    <source>
        <strain evidence="2 3">NRRL62579</strain>
    </source>
</reference>
<sequence length="111" mass="12555">MPSRPSPPPSNYEVIWLLLETSNAHQAATQRPINSEDDTKNLKQSGTLGYILTLLKEAELTLPLPPESTLTLQQRVDRIQTYYCLKGCPQHEQLRPTTSKAPIEPQNYDQP</sequence>
<dbReference type="Proteomes" id="UP000287144">
    <property type="component" value="Unassembled WGS sequence"/>
</dbReference>
<feature type="region of interest" description="Disordered" evidence="1">
    <location>
        <begin position="91"/>
        <end position="111"/>
    </location>
</feature>
<evidence type="ECO:0000313" key="2">
    <source>
        <dbReference type="EMBL" id="RSL76868.1"/>
    </source>
</evidence>
<dbReference type="EMBL" id="NKCK01000869">
    <property type="protein sequence ID" value="RSL76868.1"/>
    <property type="molecule type" value="Genomic_DNA"/>
</dbReference>
<organism evidence="2 3">
    <name type="scientific">Fusarium oligoseptatum</name>
    <dbReference type="NCBI Taxonomy" id="2604345"/>
    <lineage>
        <taxon>Eukaryota</taxon>
        <taxon>Fungi</taxon>
        <taxon>Dikarya</taxon>
        <taxon>Ascomycota</taxon>
        <taxon>Pezizomycotina</taxon>
        <taxon>Sordariomycetes</taxon>
        <taxon>Hypocreomycetidae</taxon>
        <taxon>Hypocreales</taxon>
        <taxon>Nectriaceae</taxon>
        <taxon>Fusarium</taxon>
        <taxon>Fusarium solani species complex</taxon>
    </lineage>
</organism>
<gene>
    <name evidence="2" type="ORF">CEP52_017761</name>
</gene>
<evidence type="ECO:0000313" key="3">
    <source>
        <dbReference type="Proteomes" id="UP000287144"/>
    </source>
</evidence>
<comment type="caution">
    <text evidence="2">The sequence shown here is derived from an EMBL/GenBank/DDBJ whole genome shotgun (WGS) entry which is preliminary data.</text>
</comment>
<proteinExistence type="predicted"/>
<accession>A0A428RH69</accession>
<protein>
    <submittedName>
        <fullName evidence="2">Uncharacterized protein</fullName>
    </submittedName>
</protein>
<evidence type="ECO:0000256" key="1">
    <source>
        <dbReference type="SAM" id="MobiDB-lite"/>
    </source>
</evidence>
<keyword evidence="3" id="KW-1185">Reference proteome</keyword>